<dbReference type="Pfam" id="PF13385">
    <property type="entry name" value="Laminin_G_3"/>
    <property type="match status" value="1"/>
</dbReference>
<evidence type="ECO:0000259" key="3">
    <source>
        <dbReference type="SMART" id="SM00560"/>
    </source>
</evidence>
<keyword evidence="2" id="KW-1015">Disulfide bond</keyword>
<dbReference type="InterPro" id="IPR013320">
    <property type="entry name" value="ConA-like_dom_sf"/>
</dbReference>
<evidence type="ECO:0000313" key="4">
    <source>
        <dbReference type="EMBL" id="MFD2863160.1"/>
    </source>
</evidence>
<dbReference type="SUPFAM" id="SSF49899">
    <property type="entry name" value="Concanavalin A-like lectins/glucanases"/>
    <property type="match status" value="1"/>
</dbReference>
<keyword evidence="5" id="KW-1185">Reference proteome</keyword>
<dbReference type="Gene3D" id="2.60.120.200">
    <property type="match status" value="1"/>
</dbReference>
<feature type="domain" description="LamG-like jellyroll fold" evidence="3">
    <location>
        <begin position="108"/>
        <end position="252"/>
    </location>
</feature>
<gene>
    <name evidence="4" type="ORF">ACFSYC_00550</name>
</gene>
<reference evidence="5" key="1">
    <citation type="journal article" date="2019" name="Int. J. Syst. Evol. Microbiol.">
        <title>The Global Catalogue of Microorganisms (GCM) 10K type strain sequencing project: providing services to taxonomists for standard genome sequencing and annotation.</title>
        <authorList>
            <consortium name="The Broad Institute Genomics Platform"/>
            <consortium name="The Broad Institute Genome Sequencing Center for Infectious Disease"/>
            <person name="Wu L."/>
            <person name="Ma J."/>
        </authorList>
    </citation>
    <scope>NUCLEOTIDE SEQUENCE [LARGE SCALE GENOMIC DNA]</scope>
    <source>
        <strain evidence="5">KCTC 52232</strain>
    </source>
</reference>
<dbReference type="PANTHER" id="PTHR42535">
    <property type="entry name" value="OOKINETE PROTEIN, PUTATIVE-RELATED"/>
    <property type="match status" value="1"/>
</dbReference>
<dbReference type="EMBL" id="JBHUON010000001">
    <property type="protein sequence ID" value="MFD2863160.1"/>
    <property type="molecule type" value="Genomic_DNA"/>
</dbReference>
<proteinExistence type="predicted"/>
<organism evidence="4 5">
    <name type="scientific">Mucilaginibacter antarcticus</name>
    <dbReference type="NCBI Taxonomy" id="1855725"/>
    <lineage>
        <taxon>Bacteria</taxon>
        <taxon>Pseudomonadati</taxon>
        <taxon>Bacteroidota</taxon>
        <taxon>Sphingobacteriia</taxon>
        <taxon>Sphingobacteriales</taxon>
        <taxon>Sphingobacteriaceae</taxon>
        <taxon>Mucilaginibacter</taxon>
    </lineage>
</organism>
<dbReference type="RefSeq" id="WP_377122247.1">
    <property type="nucleotide sequence ID" value="NZ_JBHUHN010000001.1"/>
</dbReference>
<dbReference type="PANTHER" id="PTHR42535:SF2">
    <property type="entry name" value="CHROMOSOME UNDETERMINED SCAFFOLD_146, WHOLE GENOME SHOTGUN SEQUENCE"/>
    <property type="match status" value="1"/>
</dbReference>
<dbReference type="Proteomes" id="UP001597601">
    <property type="component" value="Unassembled WGS sequence"/>
</dbReference>
<evidence type="ECO:0000256" key="2">
    <source>
        <dbReference type="ARBA" id="ARBA00023157"/>
    </source>
</evidence>
<protein>
    <submittedName>
        <fullName evidence="4">LamG domain-containing protein</fullName>
    </submittedName>
</protein>
<comment type="caution">
    <text evidence="4">The sequence shown here is derived from an EMBL/GenBank/DDBJ whole genome shotgun (WGS) entry which is preliminary data.</text>
</comment>
<name>A0ABW5XLL2_9SPHI</name>
<evidence type="ECO:0000313" key="5">
    <source>
        <dbReference type="Proteomes" id="UP001597601"/>
    </source>
</evidence>
<keyword evidence="1" id="KW-0732">Signal</keyword>
<dbReference type="PROSITE" id="PS51257">
    <property type="entry name" value="PROKAR_LIPOPROTEIN"/>
    <property type="match status" value="1"/>
</dbReference>
<dbReference type="SMART" id="SM00560">
    <property type="entry name" value="LamGL"/>
    <property type="match status" value="1"/>
</dbReference>
<accession>A0ABW5XLL2</accession>
<sequence length="262" mass="28259">MKRIIFLFLAIAVFGVACIKLDAVPTPEIPPTLPPVTPTVDSLKIGLLAYYTFNGSVVDSSGKSNHGVAANVTYTTDRNNKVNSALQFNGLSSNVVVKDKLDLRLNSIDFTLSVWVNLDAYNASYGSEILCKRGTGSKNGWNYSLNGNAISNGGAVGATSFQLSGGTDTLAAGIKPIALNQWHMLTTVYDFNKKQISYYIDGVLDNTAIKIPTPVRTANADLYIGADSQSFSYLLKGKLDEVRIYNRALTAAQVKKLYAVTN</sequence>
<dbReference type="InterPro" id="IPR006558">
    <property type="entry name" value="LamG-like"/>
</dbReference>
<evidence type="ECO:0000256" key="1">
    <source>
        <dbReference type="ARBA" id="ARBA00022729"/>
    </source>
</evidence>